<dbReference type="Pfam" id="PF25597">
    <property type="entry name" value="SH3_retrovirus"/>
    <property type="match status" value="1"/>
</dbReference>
<comment type="caution">
    <text evidence="2">The sequence shown here is derived from an EMBL/GenBank/DDBJ whole genome shotgun (WGS) entry which is preliminary data.</text>
</comment>
<proteinExistence type="predicted"/>
<dbReference type="AlphaFoldDB" id="A0A438GKV1"/>
<dbReference type="PANTHER" id="PTHR11439">
    <property type="entry name" value="GAG-POL-RELATED RETROTRANSPOSON"/>
    <property type="match status" value="1"/>
</dbReference>
<dbReference type="InterPro" id="IPR036397">
    <property type="entry name" value="RNaseH_sf"/>
</dbReference>
<feature type="domain" description="Retroviral polymerase SH3-like" evidence="1">
    <location>
        <begin position="363"/>
        <end position="406"/>
    </location>
</feature>
<dbReference type="InterPro" id="IPR043502">
    <property type="entry name" value="DNA/RNA_pol_sf"/>
</dbReference>
<dbReference type="EMBL" id="QGNW01000406">
    <property type="protein sequence ID" value="RVW72812.1"/>
    <property type="molecule type" value="Genomic_DNA"/>
</dbReference>
<evidence type="ECO:0000313" key="3">
    <source>
        <dbReference type="Proteomes" id="UP000288805"/>
    </source>
</evidence>
<evidence type="ECO:0000313" key="2">
    <source>
        <dbReference type="EMBL" id="RVW72812.1"/>
    </source>
</evidence>
<dbReference type="InterPro" id="IPR057670">
    <property type="entry name" value="SH3_retrovirus"/>
</dbReference>
<dbReference type="GO" id="GO:0003676">
    <property type="term" value="F:nucleic acid binding"/>
    <property type="evidence" value="ECO:0007669"/>
    <property type="project" value="InterPro"/>
</dbReference>
<protein>
    <submittedName>
        <fullName evidence="2">Retrovirus-related Pol polyprotein from transposon RE1</fullName>
    </submittedName>
</protein>
<name>A0A438GKV1_VITVI</name>
<sequence>MSFWVKLEQYFASQTRAKIGQFKDQLKTTKKGSLNVVEYLSKIKSCVDSLTSVGHILTDKDHIDAILDGLTDEIEKNAKSLDSASSVSFASSFTNNGFGGRGRSNFSTNFGPGRGQGNGGRFNAGNFGRDRNFNGGRGNGGRSGWNNNWNNTGKPQCQLCQRFGHEVKRCYYRLDPSFASPTSSSQNSRGPRAYFSQASPHSSTLFTTPEVFNDNSWYLDSGASNHVTPNAIIFSTTLNLLVKTKYTLVMVQDSQTVLLTGKVKDGLYSFDSSNLCLAHPEAAFNICQSSSIVKSYNVQTCTVSNPCDSIKPNVFDLWHARLVYTAPLQLIHFDLWGPAPVPSSSGYRYYVHFVDAYSKFTWSIICIFMEYILNHKGNKSLDSNGKLYISRDVIFDEITFPFAQTDQSSYSIHNSSSLSNSTPSACPPILTIPSQTHSHPILTVPIDRPINEVDLPSVPDVNQEFKEHSCHEGIAKPKVYIAAVKEPETVELALQKDEWKQAMISKFEALQRNNTWSLVPLLEEEYLLLVDVSIRSKKILMVVSENTKLDDILVTGSNAEVVTTLIKQLDVEFSLKDLGEITYFLGIQAKGFPTLITSGLKISSQDGVPIENAQLYRSTVGALQYVTVTRPKLAYSVNKVCQFMQRPTDEHWKVVKRILRYLRATMDYGIHLKKVVELSSIGFSYADWGSNPDDRRSVSGHCVFFGNNIVSWHSKKQQTVSRSSIEAEYRSLAELVIEVTWIQSLLSELQCKTPRIPVLWCDNLNTVLLSTNPILHARTKHIELDIYFVREKVLKKDMDIRHVPVNEQVADVLTKAISSGQFNQMRNKLKVEGLTTLSLKGDVRNSG</sequence>
<accession>A0A438GKV1</accession>
<organism evidence="2 3">
    <name type="scientific">Vitis vinifera</name>
    <name type="common">Grape</name>
    <dbReference type="NCBI Taxonomy" id="29760"/>
    <lineage>
        <taxon>Eukaryota</taxon>
        <taxon>Viridiplantae</taxon>
        <taxon>Streptophyta</taxon>
        <taxon>Embryophyta</taxon>
        <taxon>Tracheophyta</taxon>
        <taxon>Spermatophyta</taxon>
        <taxon>Magnoliopsida</taxon>
        <taxon>eudicotyledons</taxon>
        <taxon>Gunneridae</taxon>
        <taxon>Pentapetalae</taxon>
        <taxon>rosids</taxon>
        <taxon>Vitales</taxon>
        <taxon>Vitaceae</taxon>
        <taxon>Viteae</taxon>
        <taxon>Vitis</taxon>
    </lineage>
</organism>
<gene>
    <name evidence="2" type="primary">RE1_2752</name>
    <name evidence="2" type="ORF">CK203_049204</name>
</gene>
<dbReference type="PANTHER" id="PTHR11439:SF467">
    <property type="entry name" value="INTEGRASE CATALYTIC DOMAIN-CONTAINING PROTEIN"/>
    <property type="match status" value="1"/>
</dbReference>
<reference evidence="2 3" key="1">
    <citation type="journal article" date="2018" name="PLoS Genet.">
        <title>Population sequencing reveals clonal diversity and ancestral inbreeding in the grapevine cultivar Chardonnay.</title>
        <authorList>
            <person name="Roach M.J."/>
            <person name="Johnson D.L."/>
            <person name="Bohlmann J."/>
            <person name="van Vuuren H.J."/>
            <person name="Jones S.J."/>
            <person name="Pretorius I.S."/>
            <person name="Schmidt S.A."/>
            <person name="Borneman A.R."/>
        </authorList>
    </citation>
    <scope>NUCLEOTIDE SEQUENCE [LARGE SCALE GENOMIC DNA]</scope>
    <source>
        <strain evidence="3">cv. Chardonnay</strain>
        <tissue evidence="2">Leaf</tissue>
    </source>
</reference>
<dbReference type="Proteomes" id="UP000288805">
    <property type="component" value="Unassembled WGS sequence"/>
</dbReference>
<dbReference type="SUPFAM" id="SSF53098">
    <property type="entry name" value="Ribonuclease H-like"/>
    <property type="match status" value="1"/>
</dbReference>
<evidence type="ECO:0000259" key="1">
    <source>
        <dbReference type="Pfam" id="PF25597"/>
    </source>
</evidence>
<dbReference type="Gene3D" id="3.30.420.10">
    <property type="entry name" value="Ribonuclease H-like superfamily/Ribonuclease H"/>
    <property type="match status" value="1"/>
</dbReference>
<dbReference type="CDD" id="cd09272">
    <property type="entry name" value="RNase_HI_RT_Ty1"/>
    <property type="match status" value="1"/>
</dbReference>
<dbReference type="InterPro" id="IPR012337">
    <property type="entry name" value="RNaseH-like_sf"/>
</dbReference>
<dbReference type="SUPFAM" id="SSF56672">
    <property type="entry name" value="DNA/RNA polymerases"/>
    <property type="match status" value="1"/>
</dbReference>